<proteinExistence type="predicted"/>
<evidence type="ECO:0000313" key="3">
    <source>
        <dbReference type="Proteomes" id="UP001054837"/>
    </source>
</evidence>
<evidence type="ECO:0000256" key="1">
    <source>
        <dbReference type="SAM" id="Phobius"/>
    </source>
</evidence>
<accession>A0AAV4R0S1</accession>
<gene>
    <name evidence="2" type="ORF">CDAR_525001</name>
</gene>
<keyword evidence="3" id="KW-1185">Reference proteome</keyword>
<reference evidence="2 3" key="1">
    <citation type="submission" date="2021-06" db="EMBL/GenBank/DDBJ databases">
        <title>Caerostris darwini draft genome.</title>
        <authorList>
            <person name="Kono N."/>
            <person name="Arakawa K."/>
        </authorList>
    </citation>
    <scope>NUCLEOTIDE SEQUENCE [LARGE SCALE GENOMIC DNA]</scope>
</reference>
<comment type="caution">
    <text evidence="2">The sequence shown here is derived from an EMBL/GenBank/DDBJ whole genome shotgun (WGS) entry which is preliminary data.</text>
</comment>
<sequence>MSEPTLNGVKGLMNQLNTCIEIYCIILHAQEGLEMTFPVTRRTQVNEATQNGGKDEFQFAFDARRRFEFRNERVAHILKRNAFHPENEKYANRSTQILRIPPMFVNKERRRASLIVLRAAAVTVGKSLIFSTLATFLR</sequence>
<dbReference type="AlphaFoldDB" id="A0AAV4R0S1"/>
<organism evidence="2 3">
    <name type="scientific">Caerostris darwini</name>
    <dbReference type="NCBI Taxonomy" id="1538125"/>
    <lineage>
        <taxon>Eukaryota</taxon>
        <taxon>Metazoa</taxon>
        <taxon>Ecdysozoa</taxon>
        <taxon>Arthropoda</taxon>
        <taxon>Chelicerata</taxon>
        <taxon>Arachnida</taxon>
        <taxon>Araneae</taxon>
        <taxon>Araneomorphae</taxon>
        <taxon>Entelegynae</taxon>
        <taxon>Araneoidea</taxon>
        <taxon>Araneidae</taxon>
        <taxon>Caerostris</taxon>
    </lineage>
</organism>
<evidence type="ECO:0000313" key="2">
    <source>
        <dbReference type="EMBL" id="GIY13901.1"/>
    </source>
</evidence>
<protein>
    <submittedName>
        <fullName evidence="2">Uncharacterized protein</fullName>
    </submittedName>
</protein>
<keyword evidence="1" id="KW-0812">Transmembrane</keyword>
<keyword evidence="1" id="KW-0472">Membrane</keyword>
<dbReference type="EMBL" id="BPLQ01005290">
    <property type="protein sequence ID" value="GIY13901.1"/>
    <property type="molecule type" value="Genomic_DNA"/>
</dbReference>
<name>A0AAV4R0S1_9ARAC</name>
<dbReference type="Proteomes" id="UP001054837">
    <property type="component" value="Unassembled WGS sequence"/>
</dbReference>
<keyword evidence="1" id="KW-1133">Transmembrane helix</keyword>
<feature type="transmembrane region" description="Helical" evidence="1">
    <location>
        <begin position="115"/>
        <end position="137"/>
    </location>
</feature>